<evidence type="ECO:0000256" key="1">
    <source>
        <dbReference type="SAM" id="Phobius"/>
    </source>
</evidence>
<accession>A0ABV0XFA5</accession>
<keyword evidence="1" id="KW-1133">Transmembrane helix</keyword>
<keyword evidence="1" id="KW-0472">Membrane</keyword>
<evidence type="ECO:0000313" key="2">
    <source>
        <dbReference type="EMBL" id="MEQ2280132.1"/>
    </source>
</evidence>
<evidence type="ECO:0000313" key="3">
    <source>
        <dbReference type="Proteomes" id="UP001469553"/>
    </source>
</evidence>
<gene>
    <name evidence="2" type="ORF">AMECASPLE_016562</name>
</gene>
<feature type="transmembrane region" description="Helical" evidence="1">
    <location>
        <begin position="68"/>
        <end position="90"/>
    </location>
</feature>
<dbReference type="EMBL" id="JAHRIP010001209">
    <property type="protein sequence ID" value="MEQ2280132.1"/>
    <property type="molecule type" value="Genomic_DNA"/>
</dbReference>
<name>A0ABV0XFA5_9TELE</name>
<proteinExistence type="predicted"/>
<comment type="caution">
    <text evidence="2">The sequence shown here is derived from an EMBL/GenBank/DDBJ whole genome shotgun (WGS) entry which is preliminary data.</text>
</comment>
<dbReference type="Proteomes" id="UP001469553">
    <property type="component" value="Unassembled WGS sequence"/>
</dbReference>
<organism evidence="2 3">
    <name type="scientific">Ameca splendens</name>
    <dbReference type="NCBI Taxonomy" id="208324"/>
    <lineage>
        <taxon>Eukaryota</taxon>
        <taxon>Metazoa</taxon>
        <taxon>Chordata</taxon>
        <taxon>Craniata</taxon>
        <taxon>Vertebrata</taxon>
        <taxon>Euteleostomi</taxon>
        <taxon>Actinopterygii</taxon>
        <taxon>Neopterygii</taxon>
        <taxon>Teleostei</taxon>
        <taxon>Neoteleostei</taxon>
        <taxon>Acanthomorphata</taxon>
        <taxon>Ovalentaria</taxon>
        <taxon>Atherinomorphae</taxon>
        <taxon>Cyprinodontiformes</taxon>
        <taxon>Goodeidae</taxon>
        <taxon>Ameca</taxon>
    </lineage>
</organism>
<keyword evidence="3" id="KW-1185">Reference proteome</keyword>
<reference evidence="2 3" key="1">
    <citation type="submission" date="2021-06" db="EMBL/GenBank/DDBJ databases">
        <authorList>
            <person name="Palmer J.M."/>
        </authorList>
    </citation>
    <scope>NUCLEOTIDE SEQUENCE [LARGE SCALE GENOMIC DNA]</scope>
    <source>
        <strain evidence="2 3">AS_MEX2019</strain>
        <tissue evidence="2">Muscle</tissue>
    </source>
</reference>
<protein>
    <submittedName>
        <fullName evidence="2">Uncharacterized protein</fullName>
    </submittedName>
</protein>
<keyword evidence="1" id="KW-0812">Transmembrane</keyword>
<sequence>MRAGTVTIALLRPAEKCFLWWFSPKKMNCFNQRFRRTAPAHGSSKSELVPSKTPRINGWSWPLQPLQVVGWLVLIYLTVVTFGIFIPLLPRPWNAVSYARVSSSKSVEMVQASVRVAFLVSPFGGFPGTSRWEETLGMTPN</sequence>